<comment type="caution">
    <text evidence="2">The sequence shown here is derived from an EMBL/GenBank/DDBJ whole genome shotgun (WGS) entry which is preliminary data.</text>
</comment>
<proteinExistence type="predicted"/>
<feature type="domain" description="AB hydrolase-1" evidence="1">
    <location>
        <begin position="34"/>
        <end position="285"/>
    </location>
</feature>
<accession>A0A4R4UFM6</accession>
<keyword evidence="2" id="KW-0378">Hydrolase</keyword>
<evidence type="ECO:0000313" key="3">
    <source>
        <dbReference type="Proteomes" id="UP000294744"/>
    </source>
</evidence>
<dbReference type="GO" id="GO:0016787">
    <property type="term" value="F:hydrolase activity"/>
    <property type="evidence" value="ECO:0007669"/>
    <property type="project" value="UniProtKB-KW"/>
</dbReference>
<evidence type="ECO:0000259" key="1">
    <source>
        <dbReference type="Pfam" id="PF00561"/>
    </source>
</evidence>
<sequence length="297" mass="31778">MGAELQTVTPAEFTTSDGTRLRLIDEGPSDAPVTVVFVHGWTLSKHTWDRVAAGLPAAAGRNARTLRYDLRGHGDSRPAEPGDATIRCCADDLAELIADRVPEGELVLAGHSMGGMTIMALAEQHPQVFDRVRGVALVATSSGDLAEPSFGLPKPGADVFNAGERALRRFLAGAKGERVSGASGWLRPGVRWLLFGKRPQPDDVAATASWLAGCHPVSMAGYRESLAAHERAEALARLEDIPTLIFAGLSDRLTPRDHAEKIAEALPKAELYLYPGAGHMLPLERTEELTARLATLL</sequence>
<dbReference type="Proteomes" id="UP000294744">
    <property type="component" value="Unassembled WGS sequence"/>
</dbReference>
<dbReference type="AlphaFoldDB" id="A0A4R4UFM6"/>
<dbReference type="EMBL" id="SMKV01000025">
    <property type="protein sequence ID" value="TDC90431.1"/>
    <property type="molecule type" value="Genomic_DNA"/>
</dbReference>
<dbReference type="SUPFAM" id="SSF53474">
    <property type="entry name" value="alpha/beta-Hydrolases"/>
    <property type="match status" value="1"/>
</dbReference>
<dbReference type="InterPro" id="IPR029058">
    <property type="entry name" value="AB_hydrolase_fold"/>
</dbReference>
<dbReference type="Gene3D" id="3.40.50.1820">
    <property type="entry name" value="alpha/beta hydrolase"/>
    <property type="match status" value="1"/>
</dbReference>
<dbReference type="OrthoDB" id="5422338at2"/>
<keyword evidence="3" id="KW-1185">Reference proteome</keyword>
<organism evidence="2 3">
    <name type="scientific">Saccharopolyspora aridisoli</name>
    <dbReference type="NCBI Taxonomy" id="2530385"/>
    <lineage>
        <taxon>Bacteria</taxon>
        <taxon>Bacillati</taxon>
        <taxon>Actinomycetota</taxon>
        <taxon>Actinomycetes</taxon>
        <taxon>Pseudonocardiales</taxon>
        <taxon>Pseudonocardiaceae</taxon>
        <taxon>Saccharopolyspora</taxon>
    </lineage>
</organism>
<dbReference type="PANTHER" id="PTHR43194">
    <property type="entry name" value="HYDROLASE ALPHA/BETA FOLD FAMILY"/>
    <property type="match status" value="1"/>
</dbReference>
<gene>
    <name evidence="2" type="ORF">E1161_19180</name>
</gene>
<protein>
    <submittedName>
        <fullName evidence="2">Alpha/beta hydrolase</fullName>
    </submittedName>
</protein>
<dbReference type="PANTHER" id="PTHR43194:SF2">
    <property type="entry name" value="PEROXISOMAL MEMBRANE PROTEIN LPX1"/>
    <property type="match status" value="1"/>
</dbReference>
<dbReference type="InterPro" id="IPR000073">
    <property type="entry name" value="AB_hydrolase_1"/>
</dbReference>
<dbReference type="InterPro" id="IPR050228">
    <property type="entry name" value="Carboxylesterase_BioH"/>
</dbReference>
<dbReference type="Pfam" id="PF00561">
    <property type="entry name" value="Abhydrolase_1"/>
    <property type="match status" value="1"/>
</dbReference>
<reference evidence="2 3" key="1">
    <citation type="submission" date="2019-03" db="EMBL/GenBank/DDBJ databases">
        <title>Draft genome sequences of novel Actinobacteria.</title>
        <authorList>
            <person name="Sahin N."/>
            <person name="Ay H."/>
            <person name="Saygin H."/>
        </authorList>
    </citation>
    <scope>NUCLEOTIDE SEQUENCE [LARGE SCALE GENOMIC DNA]</scope>
    <source>
        <strain evidence="2 3">16K404</strain>
    </source>
</reference>
<name>A0A4R4UFM6_9PSEU</name>
<evidence type="ECO:0000313" key="2">
    <source>
        <dbReference type="EMBL" id="TDC90431.1"/>
    </source>
</evidence>